<evidence type="ECO:0008006" key="5">
    <source>
        <dbReference type="Google" id="ProtNLM"/>
    </source>
</evidence>
<evidence type="ECO:0000313" key="3">
    <source>
        <dbReference type="EMBL" id="KMZ95730.1"/>
    </source>
</evidence>
<keyword evidence="2" id="KW-0472">Membrane</keyword>
<evidence type="ECO:0000256" key="2">
    <source>
        <dbReference type="SAM" id="Phobius"/>
    </source>
</evidence>
<keyword evidence="2" id="KW-1133">Transmembrane helix</keyword>
<accession>A0A0J9TJ68</accession>
<evidence type="ECO:0000313" key="4">
    <source>
        <dbReference type="Proteomes" id="UP000053776"/>
    </source>
</evidence>
<keyword evidence="2" id="KW-0812">Transmembrane</keyword>
<evidence type="ECO:0000256" key="1">
    <source>
        <dbReference type="SAM" id="MobiDB-lite"/>
    </source>
</evidence>
<reference evidence="3 4" key="1">
    <citation type="submission" date="2011-08" db="EMBL/GenBank/DDBJ databases">
        <title>The Genome Sequence of Plasmodium vivax Mauritania I.</title>
        <authorList>
            <consortium name="The Broad Institute Genome Sequencing Platform"/>
            <consortium name="The Broad Institute Genome Sequencing Center for Infectious Disease"/>
            <person name="Neafsey D."/>
            <person name="Carlton J."/>
            <person name="Barnwell J."/>
            <person name="Collins W."/>
            <person name="Escalante A."/>
            <person name="Mullikin J."/>
            <person name="Saul A."/>
            <person name="Guigo R."/>
            <person name="Camara F."/>
            <person name="Young S.K."/>
            <person name="Zeng Q."/>
            <person name="Gargeya S."/>
            <person name="Fitzgerald M."/>
            <person name="Haas B."/>
            <person name="Abouelleil A."/>
            <person name="Alvarado L."/>
            <person name="Arachchi H.M."/>
            <person name="Berlin A."/>
            <person name="Brown A."/>
            <person name="Chapman S.B."/>
            <person name="Chen Z."/>
            <person name="Dunbar C."/>
            <person name="Freedman E."/>
            <person name="Gearin G."/>
            <person name="Gellesch M."/>
            <person name="Goldberg J."/>
            <person name="Griggs A."/>
            <person name="Gujja S."/>
            <person name="Heiman D."/>
            <person name="Howarth C."/>
            <person name="Larson L."/>
            <person name="Lui A."/>
            <person name="MacDonald P.J.P."/>
            <person name="Montmayeur A."/>
            <person name="Murphy C."/>
            <person name="Neiman D."/>
            <person name="Pearson M."/>
            <person name="Priest M."/>
            <person name="Roberts A."/>
            <person name="Saif S."/>
            <person name="Shea T."/>
            <person name="Shenoy N."/>
            <person name="Sisk P."/>
            <person name="Stolte C."/>
            <person name="Sykes S."/>
            <person name="Wortman J."/>
            <person name="Nusbaum C."/>
            <person name="Birren B."/>
        </authorList>
    </citation>
    <scope>NUCLEOTIDE SEQUENCE [LARGE SCALE GENOMIC DNA]</scope>
    <source>
        <strain evidence="3 4">Mauritania I</strain>
    </source>
</reference>
<name>A0A0J9TJ68_PLAVI</name>
<feature type="transmembrane region" description="Helical" evidence="2">
    <location>
        <begin position="6"/>
        <end position="26"/>
    </location>
</feature>
<dbReference type="AlphaFoldDB" id="A0A0J9TJ68"/>
<protein>
    <recommendedName>
        <fullName evidence="5">Variable surface protein Vir7-like protein</fullName>
    </recommendedName>
</protein>
<organism evidence="3 4">
    <name type="scientific">Plasmodium vivax Mauritania I</name>
    <dbReference type="NCBI Taxonomy" id="1035515"/>
    <lineage>
        <taxon>Eukaryota</taxon>
        <taxon>Sar</taxon>
        <taxon>Alveolata</taxon>
        <taxon>Apicomplexa</taxon>
        <taxon>Aconoidasida</taxon>
        <taxon>Haemosporida</taxon>
        <taxon>Plasmodiidae</taxon>
        <taxon>Plasmodium</taxon>
        <taxon>Plasmodium (Plasmodium)</taxon>
    </lineage>
</organism>
<dbReference type="EMBL" id="KQ234975">
    <property type="protein sequence ID" value="KMZ95730.1"/>
    <property type="molecule type" value="Genomic_DNA"/>
</dbReference>
<gene>
    <name evidence="3" type="ORF">PVMG_05329</name>
</gene>
<sequence>MYFNAYFIFCIIVKITNIQILVIRTIHYISLDRNIYYFLKEVWKKYDDFDKPVDDDTYYHRYISICSLIVKETHENIDKEKKFCMKLVRNFGHYSENNEFLNYKSSRCLDLNNWIYNSMMKHNIPKSIITECFDEYKGTVRGMQQAPTCLDYEYDQKYAEPMKIIMLNIFESSMGTIKNIINGKMGRSNIPCRKYVCENVQIYKDMYQKYCVKKEEGNQRHENTCSKLGQFKSLYTYYFSSELGNEAEIPSLDDIQNESLTECQQYLQERALDTIVAPQVLPIYSSRTHSQDSNSDERASITLPDGENRSSAMSSTVSTALGTVAGASSILALLYKVTLIFI</sequence>
<proteinExistence type="predicted"/>
<dbReference type="Proteomes" id="UP000053776">
    <property type="component" value="Unassembled WGS sequence"/>
</dbReference>
<feature type="region of interest" description="Disordered" evidence="1">
    <location>
        <begin position="286"/>
        <end position="312"/>
    </location>
</feature>